<dbReference type="Gene3D" id="3.10.450.50">
    <property type="match status" value="1"/>
</dbReference>
<organism evidence="1 2">
    <name type="scientific">Kitasatospora putterlickiae</name>
    <dbReference type="NCBI Taxonomy" id="221725"/>
    <lineage>
        <taxon>Bacteria</taxon>
        <taxon>Bacillati</taxon>
        <taxon>Actinomycetota</taxon>
        <taxon>Actinomycetes</taxon>
        <taxon>Kitasatosporales</taxon>
        <taxon>Streptomycetaceae</taxon>
        <taxon>Kitasatospora</taxon>
    </lineage>
</organism>
<sequence length="151" mass="16573">MTSSTESAVEANKALIRELTERAFNEGDLSAIGDRFAEDYVVHAPGLPPLPPGPDSFRQAVLLWRNAFPDVHVTVEDVAGDGDRVYARFTTRGTHQGRLFDIPPTGKPVTVHEMSCHRVVDGRVVESWIGDNVPRILLDIGAIQPVGRPQH</sequence>
<dbReference type="InterPro" id="IPR032710">
    <property type="entry name" value="NTF2-like_dom_sf"/>
</dbReference>
<dbReference type="SUPFAM" id="SSF54427">
    <property type="entry name" value="NTF2-like"/>
    <property type="match status" value="1"/>
</dbReference>
<dbReference type="PANTHER" id="PTHR38436">
    <property type="entry name" value="POLYKETIDE CYCLASE SNOAL-LIKE DOMAIN"/>
    <property type="match status" value="1"/>
</dbReference>
<gene>
    <name evidence="1" type="ORF">GCM10009639_30220</name>
</gene>
<dbReference type="PANTHER" id="PTHR38436:SF1">
    <property type="entry name" value="ESTER CYCLASE"/>
    <property type="match status" value="1"/>
</dbReference>
<dbReference type="Proteomes" id="UP001499863">
    <property type="component" value="Unassembled WGS sequence"/>
</dbReference>
<dbReference type="EMBL" id="BAAAKJ010000159">
    <property type="protein sequence ID" value="GAA1395270.1"/>
    <property type="molecule type" value="Genomic_DNA"/>
</dbReference>
<accession>A0ABN1Y1C2</accession>
<reference evidence="1 2" key="1">
    <citation type="journal article" date="2019" name="Int. J. Syst. Evol. Microbiol.">
        <title>The Global Catalogue of Microorganisms (GCM) 10K type strain sequencing project: providing services to taxonomists for standard genome sequencing and annotation.</title>
        <authorList>
            <consortium name="The Broad Institute Genomics Platform"/>
            <consortium name="The Broad Institute Genome Sequencing Center for Infectious Disease"/>
            <person name="Wu L."/>
            <person name="Ma J."/>
        </authorList>
    </citation>
    <scope>NUCLEOTIDE SEQUENCE [LARGE SCALE GENOMIC DNA]</scope>
    <source>
        <strain evidence="1 2">JCM 12393</strain>
    </source>
</reference>
<name>A0ABN1Y1C2_9ACTN</name>
<evidence type="ECO:0000313" key="2">
    <source>
        <dbReference type="Proteomes" id="UP001499863"/>
    </source>
</evidence>
<keyword evidence="2" id="KW-1185">Reference proteome</keyword>
<dbReference type="InterPro" id="IPR009959">
    <property type="entry name" value="Cyclase_SnoaL-like"/>
</dbReference>
<evidence type="ECO:0000313" key="1">
    <source>
        <dbReference type="EMBL" id="GAA1395270.1"/>
    </source>
</evidence>
<dbReference type="RefSeq" id="WP_344334910.1">
    <property type="nucleotide sequence ID" value="NZ_BAAAKJ010000159.1"/>
</dbReference>
<protein>
    <submittedName>
        <fullName evidence="1">Ester cyclase</fullName>
    </submittedName>
</protein>
<proteinExistence type="predicted"/>
<dbReference type="Pfam" id="PF07366">
    <property type="entry name" value="SnoaL"/>
    <property type="match status" value="1"/>
</dbReference>
<comment type="caution">
    <text evidence="1">The sequence shown here is derived from an EMBL/GenBank/DDBJ whole genome shotgun (WGS) entry which is preliminary data.</text>
</comment>